<dbReference type="PROSITE" id="PS50904">
    <property type="entry name" value="PRELI_MSF1"/>
    <property type="match status" value="1"/>
</dbReference>
<proteinExistence type="predicted"/>
<dbReference type="AlphaFoldDB" id="A0A6P9AHE3"/>
<dbReference type="GeneID" id="117654318"/>
<dbReference type="KEGG" id="tpal:117654318"/>
<dbReference type="GO" id="GO:0005758">
    <property type="term" value="C:mitochondrial intermembrane space"/>
    <property type="evidence" value="ECO:0007669"/>
    <property type="project" value="InterPro"/>
</dbReference>
<reference evidence="3" key="1">
    <citation type="submission" date="2025-08" db="UniProtKB">
        <authorList>
            <consortium name="RefSeq"/>
        </authorList>
    </citation>
    <scope>IDENTIFICATION</scope>
    <source>
        <tissue evidence="3">Total insect</tissue>
    </source>
</reference>
<evidence type="ECO:0000259" key="1">
    <source>
        <dbReference type="PROSITE" id="PS50904"/>
    </source>
</evidence>
<dbReference type="PANTHER" id="PTHR11158">
    <property type="entry name" value="MSF1/PX19 RELATED"/>
    <property type="match status" value="1"/>
</dbReference>
<accession>A0A6P9AHE3</accession>
<dbReference type="InParanoid" id="A0A6P9AHE3"/>
<organism evidence="3">
    <name type="scientific">Thrips palmi</name>
    <name type="common">Melon thrips</name>
    <dbReference type="NCBI Taxonomy" id="161013"/>
    <lineage>
        <taxon>Eukaryota</taxon>
        <taxon>Metazoa</taxon>
        <taxon>Ecdysozoa</taxon>
        <taxon>Arthropoda</taxon>
        <taxon>Hexapoda</taxon>
        <taxon>Insecta</taxon>
        <taxon>Pterygota</taxon>
        <taxon>Neoptera</taxon>
        <taxon>Paraneoptera</taxon>
        <taxon>Thysanoptera</taxon>
        <taxon>Terebrantia</taxon>
        <taxon>Thripoidea</taxon>
        <taxon>Thripidae</taxon>
        <taxon>Thrips</taxon>
    </lineage>
</organism>
<dbReference type="Pfam" id="PF04707">
    <property type="entry name" value="PRELI"/>
    <property type="match status" value="1"/>
</dbReference>
<dbReference type="InterPro" id="IPR037365">
    <property type="entry name" value="Slowmo/Ups"/>
</dbReference>
<protein>
    <submittedName>
        <fullName evidence="3">PRELI domain-containing protein 2-like</fullName>
    </submittedName>
</protein>
<evidence type="ECO:0000313" key="2">
    <source>
        <dbReference type="Proteomes" id="UP000515158"/>
    </source>
</evidence>
<dbReference type="InterPro" id="IPR006797">
    <property type="entry name" value="PRELI/MSF1_dom"/>
</dbReference>
<dbReference type="Proteomes" id="UP000515158">
    <property type="component" value="Unplaced"/>
</dbReference>
<sequence length="167" mass="19445">MVLGYSVSHLFQFPVEKVVKAHCKSYNERKDVLEVKQVENDNDVQGLEYFKWFITTLNPLPSIIRKMGRMDEPNIQIEEELWIDSPGRRHWLRQQNVSFTDNMTIQRNSTFVPDSHNPEWTCFEQAGAVDMGNLGFIGKALELLYKNVMETDVRQQIALIEGILDNK</sequence>
<keyword evidence="2" id="KW-1185">Reference proteome</keyword>
<dbReference type="OrthoDB" id="407630at2759"/>
<gene>
    <name evidence="3" type="primary">LOC117654318</name>
</gene>
<name>A0A6P9AHE3_THRPL</name>
<dbReference type="RefSeq" id="XP_034256789.1">
    <property type="nucleotide sequence ID" value="XM_034400898.1"/>
</dbReference>
<evidence type="ECO:0000313" key="3">
    <source>
        <dbReference type="RefSeq" id="XP_034256789.1"/>
    </source>
</evidence>
<feature type="domain" description="PRELI/MSF1" evidence="1">
    <location>
        <begin position="1"/>
        <end position="167"/>
    </location>
</feature>